<dbReference type="InterPro" id="IPR019734">
    <property type="entry name" value="TPR_rpt"/>
</dbReference>
<feature type="compositionally biased region" description="Low complexity" evidence="2">
    <location>
        <begin position="906"/>
        <end position="922"/>
    </location>
</feature>
<feature type="compositionally biased region" description="Basic and acidic residues" evidence="2">
    <location>
        <begin position="1073"/>
        <end position="1142"/>
    </location>
</feature>
<gene>
    <name evidence="4" type="primary">Hypp3922</name>
    <name evidence="4" type="ORF">BLAG_LOCUS21493</name>
</gene>
<feature type="repeat" description="TPR" evidence="1">
    <location>
        <begin position="596"/>
        <end position="629"/>
    </location>
</feature>
<evidence type="ECO:0000259" key="3">
    <source>
        <dbReference type="Pfam" id="PF03445"/>
    </source>
</evidence>
<evidence type="ECO:0000256" key="1">
    <source>
        <dbReference type="PROSITE-ProRule" id="PRU00339"/>
    </source>
</evidence>
<organism evidence="4 5">
    <name type="scientific">Branchiostoma lanceolatum</name>
    <name type="common">Common lancelet</name>
    <name type="synonym">Amphioxus lanceolatum</name>
    <dbReference type="NCBI Taxonomy" id="7740"/>
    <lineage>
        <taxon>Eukaryota</taxon>
        <taxon>Metazoa</taxon>
        <taxon>Chordata</taxon>
        <taxon>Cephalochordata</taxon>
        <taxon>Leptocardii</taxon>
        <taxon>Amphioxiformes</taxon>
        <taxon>Branchiostomatidae</taxon>
        <taxon>Branchiostoma</taxon>
    </lineage>
</organism>
<evidence type="ECO:0000256" key="2">
    <source>
        <dbReference type="SAM" id="MobiDB-lite"/>
    </source>
</evidence>
<protein>
    <submittedName>
        <fullName evidence="4">Hypp3922 protein</fullName>
    </submittedName>
</protein>
<dbReference type="SMART" id="SM00028">
    <property type="entry name" value="TPR"/>
    <property type="match status" value="3"/>
</dbReference>
<name>A0A8K0A4A2_BRALA</name>
<dbReference type="Pfam" id="PF13424">
    <property type="entry name" value="TPR_12"/>
    <property type="match status" value="1"/>
</dbReference>
<accession>A0A8K0A4A2</accession>
<dbReference type="Proteomes" id="UP000838412">
    <property type="component" value="Chromosome 6"/>
</dbReference>
<keyword evidence="1" id="KW-0802">TPR repeat</keyword>
<dbReference type="PANTHER" id="PTHR19959:SF119">
    <property type="entry name" value="FUNGAL LIPASE-LIKE DOMAIN-CONTAINING PROTEIN"/>
    <property type="match status" value="1"/>
</dbReference>
<feature type="compositionally biased region" description="Basic and acidic residues" evidence="2">
    <location>
        <begin position="1168"/>
        <end position="1240"/>
    </location>
</feature>
<dbReference type="GO" id="GO:0008773">
    <property type="term" value="F:[protein-PII] uridylyltransferase activity"/>
    <property type="evidence" value="ECO:0007669"/>
    <property type="project" value="InterPro"/>
</dbReference>
<dbReference type="SUPFAM" id="SSF81301">
    <property type="entry name" value="Nucleotidyltransferase"/>
    <property type="match status" value="1"/>
</dbReference>
<dbReference type="InterPro" id="IPR011990">
    <property type="entry name" value="TPR-like_helical_dom_sf"/>
</dbReference>
<feature type="compositionally biased region" description="Basic and acidic residues" evidence="2">
    <location>
        <begin position="650"/>
        <end position="666"/>
    </location>
</feature>
<dbReference type="Pfam" id="PF03445">
    <property type="entry name" value="DUF294"/>
    <property type="match status" value="1"/>
</dbReference>
<dbReference type="EMBL" id="OV696691">
    <property type="protein sequence ID" value="CAH1268598.1"/>
    <property type="molecule type" value="Genomic_DNA"/>
</dbReference>
<sequence length="1319" mass="144293">MVGKYAKCRNQATKVQFKHAGDDSDSDEEELVQSDPNDRPESSYEDQYEAGVSALRNGSLQSAERNFASALRTVHGNEEALDKEASCLCRLGDVYVAKGKNIGDGKCFSQAASLYNGALVRTDDATVKVEVNEKLKDTEAFFIHHVVHTDRRPSLSDVDRGHKEVIQNTRENVRQRLESIDQKFNLQAHREDHRAMTTVEAQRADAIKDLFVEIAQNRKEFVAVLVDECMEVLGPAPCTYAVIGLGSQATETVTPYSDLEFAILLDEGCDTDENKQYFRHLTNYVHLKVINLGETIIPAMAIKSLNDFESDNPADNWFYDSETPRGFAFDGSMPWASKTPLGRDKTRARPALELIRSPSCMAELQQGNIAVSEGYHLSDILRNVCCLTGDDGLVDEYMKIVNETLTSTRRREGSVSVIHAGETLAKDVERYGKQGLTAKLLDVKKDIYRFPTISIDSLCVLCGLKPGSVWKVISDMEESNILTRENADHLKVLVSISAELRLRTYLANGKQWETMSALSPIATDGQTGDHDAAFKSVFYLPDDDMLFSPFIIKTLTNIAAEWEKLGESQKAIKHNEEALEMCETVSGPGKENPMVVDILDNLAATWNRLGDYEKAIQYLEQSLKTNLRSWNRTKMAAEVIAGRIPLSTRSKSDTSVHDGDRRDSVKSDTSSTVGHRRAGRPQDRTTRRRSVAVMDLGNQPRKPVQAFKTSLGGSLLASRRGTAAFRSMFLPKLDAEPEEPKIPGIVRFRKAAGVVRLLCMVCIVCRKILSQTIIEGSWLAMVESILQEAEESAKKAESQSKGSGQLSFDPHKFRRSGKNEVKWGKGRGGEGRGGEGRGGKGRDGKGREGKGREGKGREGKGREGWEGKGREGKGREGKGREEKGGEGRGRDGTGREGTRRRRARARAPGSSPSTRTSSGGPARTSGGRGGEGRGGEGRGGKGREGKGREGKGREGKGREEKGGEGRGRDGTGRDGTGRHKKAESQSKGSGQLSFDPHKFRRSGKNEVKWGKGRGGEGRGGKGREGKGREGKGREEKGGEGTGRDGTGRHKKAESQSKGSRQLSFDPHKFRRSGKNEVKWGKGRGGEGREGRGGEGRGGEGRGGEGRGGEGGEGGEGRKEGKGREGKGGEGRRREGTGRDGTGRHKKAESQSKGLRAALLRPAQVQAVRQERGKVGEGEGREGRGGEGRGGEGREGKGREGKGREGKGREGEGKGREGRRREEKGRDGTGREGTRRREPEQGLRAALLRPAQVQAVRQERALAPPTTPQIRPPWALWCNTYWYHRTNDTYQKGDPVSNLVRSSTFSIYRHSKGRLSVTSD</sequence>
<dbReference type="PROSITE" id="PS50005">
    <property type="entry name" value="TPR"/>
    <property type="match status" value="1"/>
</dbReference>
<proteinExistence type="predicted"/>
<feature type="region of interest" description="Disordered" evidence="2">
    <location>
        <begin position="648"/>
        <end position="687"/>
    </location>
</feature>
<evidence type="ECO:0000313" key="4">
    <source>
        <dbReference type="EMBL" id="CAH1268598.1"/>
    </source>
</evidence>
<feature type="compositionally biased region" description="Basic and acidic residues" evidence="2">
    <location>
        <begin position="1003"/>
        <end position="1047"/>
    </location>
</feature>
<keyword evidence="5" id="KW-1185">Reference proteome</keyword>
<feature type="region of interest" description="Disordered" evidence="2">
    <location>
        <begin position="793"/>
        <end position="1249"/>
    </location>
</feature>
<evidence type="ECO:0000313" key="5">
    <source>
        <dbReference type="Proteomes" id="UP000838412"/>
    </source>
</evidence>
<dbReference type="SUPFAM" id="SSF48452">
    <property type="entry name" value="TPR-like"/>
    <property type="match status" value="1"/>
</dbReference>
<dbReference type="PANTHER" id="PTHR19959">
    <property type="entry name" value="KINESIN LIGHT CHAIN"/>
    <property type="match status" value="1"/>
</dbReference>
<feature type="compositionally biased region" description="Acidic residues" evidence="2">
    <location>
        <begin position="23"/>
        <end position="32"/>
    </location>
</feature>
<feature type="domain" description="Protein-PII uridylyltransferase N-terminal" evidence="3">
    <location>
        <begin position="214"/>
        <end position="293"/>
    </location>
</feature>
<dbReference type="InterPro" id="IPR043519">
    <property type="entry name" value="NT_sf"/>
</dbReference>
<feature type="region of interest" description="Disordered" evidence="2">
    <location>
        <begin position="16"/>
        <end position="46"/>
    </location>
</feature>
<dbReference type="Gene3D" id="1.25.40.10">
    <property type="entry name" value="Tetratricopeptide repeat domain"/>
    <property type="match status" value="1"/>
</dbReference>
<dbReference type="InterPro" id="IPR005105">
    <property type="entry name" value="GlnD_Uridyltrans_N"/>
</dbReference>
<reference evidence="4" key="1">
    <citation type="submission" date="2022-01" db="EMBL/GenBank/DDBJ databases">
        <authorList>
            <person name="Braso-Vives M."/>
        </authorList>
    </citation>
    <scope>NUCLEOTIDE SEQUENCE</scope>
</reference>
<feature type="compositionally biased region" description="Basic and acidic residues" evidence="2">
    <location>
        <begin position="930"/>
        <end position="977"/>
    </location>
</feature>
<feature type="compositionally biased region" description="Basic and acidic residues" evidence="2">
    <location>
        <begin position="817"/>
        <end position="897"/>
    </location>
</feature>